<evidence type="ECO:0000313" key="2">
    <source>
        <dbReference type="EMBL" id="TSI12448.1"/>
    </source>
</evidence>
<dbReference type="Proteomes" id="UP000316406">
    <property type="component" value="Unassembled WGS sequence"/>
</dbReference>
<dbReference type="AlphaFoldDB" id="A0A556C620"/>
<dbReference type="EMBL" id="VLTK01000017">
    <property type="protein sequence ID" value="TSI12448.1"/>
    <property type="molecule type" value="Genomic_DNA"/>
</dbReference>
<reference evidence="2 3" key="1">
    <citation type="submission" date="2019-07" db="EMBL/GenBank/DDBJ databases">
        <title>Draft genome sequence of Brevibacterium aurantiacum XU54 isolated from Xinjiang China.</title>
        <authorList>
            <person name="Xu X."/>
        </authorList>
    </citation>
    <scope>NUCLEOTIDE SEQUENCE [LARGE SCALE GENOMIC DNA]</scope>
    <source>
        <strain evidence="2 3">XU54</strain>
    </source>
</reference>
<evidence type="ECO:0000313" key="3">
    <source>
        <dbReference type="Proteomes" id="UP000316406"/>
    </source>
</evidence>
<proteinExistence type="predicted"/>
<protein>
    <submittedName>
        <fullName evidence="2">Uncharacterized protein</fullName>
    </submittedName>
</protein>
<sequence length="135" mass="14457">MQNRIGSGVPDGGQYAETAKTRPHVSGFSLDGEEDFGPDDGPTRDFLDAGLAAGRLPIGPSYSVSQILTRSGQSEVVTIRNMPAPFAPTPSPSLGREYSPETSAAVEHCSARSSVRVMTGPRERLRRELITARRS</sequence>
<evidence type="ECO:0000256" key="1">
    <source>
        <dbReference type="SAM" id="MobiDB-lite"/>
    </source>
</evidence>
<name>A0A556C620_BREAU</name>
<comment type="caution">
    <text evidence="2">The sequence shown here is derived from an EMBL/GenBank/DDBJ whole genome shotgun (WGS) entry which is preliminary data.</text>
</comment>
<keyword evidence="3" id="KW-1185">Reference proteome</keyword>
<feature type="region of interest" description="Disordered" evidence="1">
    <location>
        <begin position="1"/>
        <end position="47"/>
    </location>
</feature>
<accession>A0A556C620</accession>
<dbReference type="RefSeq" id="WP_143924351.1">
    <property type="nucleotide sequence ID" value="NZ_VLTK01000017.1"/>
</dbReference>
<gene>
    <name evidence="2" type="ORF">FO013_20155</name>
</gene>
<organism evidence="2 3">
    <name type="scientific">Brevibacterium aurantiacum</name>
    <dbReference type="NCBI Taxonomy" id="273384"/>
    <lineage>
        <taxon>Bacteria</taxon>
        <taxon>Bacillati</taxon>
        <taxon>Actinomycetota</taxon>
        <taxon>Actinomycetes</taxon>
        <taxon>Micrococcales</taxon>
        <taxon>Brevibacteriaceae</taxon>
        <taxon>Brevibacterium</taxon>
    </lineage>
</organism>